<dbReference type="PANTHER" id="PTHR43133:SF66">
    <property type="entry name" value="ECF RNA POLYMERASE SIGMA FACTOR SIGK"/>
    <property type="match status" value="1"/>
</dbReference>
<dbReference type="InterPro" id="IPR036388">
    <property type="entry name" value="WH-like_DNA-bd_sf"/>
</dbReference>
<evidence type="ECO:0000313" key="7">
    <source>
        <dbReference type="EMBL" id="SOE65843.1"/>
    </source>
</evidence>
<dbReference type="InterPro" id="IPR039425">
    <property type="entry name" value="RNA_pol_sigma-70-like"/>
</dbReference>
<evidence type="ECO:0000259" key="5">
    <source>
        <dbReference type="Pfam" id="PF04542"/>
    </source>
</evidence>
<dbReference type="EMBL" id="OCST01000003">
    <property type="protein sequence ID" value="SOE65843.1"/>
    <property type="molecule type" value="Genomic_DNA"/>
</dbReference>
<sequence length="187" mass="20644">MSANAVVTEIEARLLEGAGTGDAVAFSELYNRMSPRILGLIIRVLRDRAQSEEVAQDVFVEIWQHAARFDAARGSAVGWMLRIAHSRAIDRVRASEASMARDWHQGIRELNHTQDATDEVVSLRLQSVKIAEAMKSLPELQRQAIDLTHLQGLTQTAAAELLSVPVGTVKTRVRTGLARLRKQLEAA</sequence>
<dbReference type="Proteomes" id="UP000219440">
    <property type="component" value="Unassembled WGS sequence"/>
</dbReference>
<dbReference type="Pfam" id="PF04542">
    <property type="entry name" value="Sigma70_r2"/>
    <property type="match status" value="1"/>
</dbReference>
<dbReference type="CDD" id="cd06171">
    <property type="entry name" value="Sigma70_r4"/>
    <property type="match status" value="1"/>
</dbReference>
<dbReference type="InterPro" id="IPR007627">
    <property type="entry name" value="RNA_pol_sigma70_r2"/>
</dbReference>
<keyword evidence="3" id="KW-0731">Sigma factor</keyword>
<dbReference type="RefSeq" id="WP_097060729.1">
    <property type="nucleotide sequence ID" value="NZ_BMLC01000001.1"/>
</dbReference>
<feature type="domain" description="RNA polymerase sigma factor 70 region 4 type 2" evidence="6">
    <location>
        <begin position="129"/>
        <end position="180"/>
    </location>
</feature>
<dbReference type="InterPro" id="IPR014284">
    <property type="entry name" value="RNA_pol_sigma-70_dom"/>
</dbReference>
<evidence type="ECO:0000313" key="8">
    <source>
        <dbReference type="Proteomes" id="UP000219440"/>
    </source>
</evidence>
<evidence type="ECO:0000256" key="4">
    <source>
        <dbReference type="ARBA" id="ARBA00023163"/>
    </source>
</evidence>
<name>A0A2C8ZLM5_9MICO</name>
<evidence type="ECO:0000256" key="1">
    <source>
        <dbReference type="ARBA" id="ARBA00010641"/>
    </source>
</evidence>
<gene>
    <name evidence="7" type="ORF">SAMN06296378_1629</name>
</gene>
<dbReference type="InterPro" id="IPR013249">
    <property type="entry name" value="RNA_pol_sigma70_r4_t2"/>
</dbReference>
<keyword evidence="4" id="KW-0804">Transcription</keyword>
<dbReference type="GO" id="GO:0016987">
    <property type="term" value="F:sigma factor activity"/>
    <property type="evidence" value="ECO:0007669"/>
    <property type="project" value="UniProtKB-KW"/>
</dbReference>
<accession>A0A2C8ZLM5</accession>
<keyword evidence="2" id="KW-0805">Transcription regulation</keyword>
<dbReference type="Gene3D" id="1.10.10.10">
    <property type="entry name" value="Winged helix-like DNA-binding domain superfamily/Winged helix DNA-binding domain"/>
    <property type="match status" value="1"/>
</dbReference>
<dbReference type="GO" id="GO:0003677">
    <property type="term" value="F:DNA binding"/>
    <property type="evidence" value="ECO:0007669"/>
    <property type="project" value="InterPro"/>
</dbReference>
<protein>
    <submittedName>
        <fullName evidence="7">RNA polymerase sigma-70 factor, ECF subfamily</fullName>
    </submittedName>
</protein>
<evidence type="ECO:0000256" key="3">
    <source>
        <dbReference type="ARBA" id="ARBA00023082"/>
    </source>
</evidence>
<evidence type="ECO:0000256" key="2">
    <source>
        <dbReference type="ARBA" id="ARBA00023015"/>
    </source>
</evidence>
<feature type="domain" description="RNA polymerase sigma-70 region 2" evidence="5">
    <location>
        <begin position="29"/>
        <end position="94"/>
    </location>
</feature>
<evidence type="ECO:0000259" key="6">
    <source>
        <dbReference type="Pfam" id="PF08281"/>
    </source>
</evidence>
<dbReference type="InterPro" id="IPR013325">
    <property type="entry name" value="RNA_pol_sigma_r2"/>
</dbReference>
<dbReference type="GO" id="GO:0006352">
    <property type="term" value="P:DNA-templated transcription initiation"/>
    <property type="evidence" value="ECO:0007669"/>
    <property type="project" value="InterPro"/>
</dbReference>
<dbReference type="NCBIfam" id="TIGR02937">
    <property type="entry name" value="sigma70-ECF"/>
    <property type="match status" value="1"/>
</dbReference>
<dbReference type="SUPFAM" id="SSF88946">
    <property type="entry name" value="Sigma2 domain of RNA polymerase sigma factors"/>
    <property type="match status" value="1"/>
</dbReference>
<dbReference type="AlphaFoldDB" id="A0A2C8ZLM5"/>
<dbReference type="OrthoDB" id="9784272at2"/>
<reference evidence="7 8" key="1">
    <citation type="submission" date="2017-09" db="EMBL/GenBank/DDBJ databases">
        <authorList>
            <person name="Ehlers B."/>
            <person name="Leendertz F.H."/>
        </authorList>
    </citation>
    <scope>NUCLEOTIDE SEQUENCE [LARGE SCALE GENOMIC DNA]</scope>
    <source>
        <strain evidence="7 8">CGMCC 1.05381</strain>
    </source>
</reference>
<keyword evidence="8" id="KW-1185">Reference proteome</keyword>
<dbReference type="SUPFAM" id="SSF88659">
    <property type="entry name" value="Sigma3 and sigma4 domains of RNA polymerase sigma factors"/>
    <property type="match status" value="1"/>
</dbReference>
<dbReference type="PANTHER" id="PTHR43133">
    <property type="entry name" value="RNA POLYMERASE ECF-TYPE SIGMA FACTO"/>
    <property type="match status" value="1"/>
</dbReference>
<dbReference type="InterPro" id="IPR013324">
    <property type="entry name" value="RNA_pol_sigma_r3/r4-like"/>
</dbReference>
<comment type="similarity">
    <text evidence="1">Belongs to the sigma-70 factor family. ECF subfamily.</text>
</comment>
<proteinExistence type="inferred from homology"/>
<dbReference type="Pfam" id="PF08281">
    <property type="entry name" value="Sigma70_r4_2"/>
    <property type="match status" value="1"/>
</dbReference>
<organism evidence="7 8">
    <name type="scientific">Salinibacterium xinjiangense</name>
    <dbReference type="NCBI Taxonomy" id="386302"/>
    <lineage>
        <taxon>Bacteria</taxon>
        <taxon>Bacillati</taxon>
        <taxon>Actinomycetota</taxon>
        <taxon>Actinomycetes</taxon>
        <taxon>Micrococcales</taxon>
        <taxon>Microbacteriaceae</taxon>
        <taxon>Salinibacterium</taxon>
    </lineage>
</organism>
<dbReference type="Gene3D" id="1.10.1740.10">
    <property type="match status" value="1"/>
</dbReference>